<evidence type="ECO:0000313" key="3">
    <source>
        <dbReference type="Proteomes" id="UP000049127"/>
    </source>
</evidence>
<dbReference type="InterPro" id="IPR036390">
    <property type="entry name" value="WH_DNA-bd_sf"/>
</dbReference>
<dbReference type="InterPro" id="IPR052509">
    <property type="entry name" value="Metal_resp_DNA-bind_regulator"/>
</dbReference>
<name>A0A0C7QH47_PARSO</name>
<dbReference type="Proteomes" id="UP000049127">
    <property type="component" value="Unassembled WGS sequence"/>
</dbReference>
<dbReference type="AlphaFoldDB" id="A0A0C7QH47"/>
<accession>A0A0C7QH47</accession>
<dbReference type="InterPro" id="IPR036388">
    <property type="entry name" value="WH-like_DNA-bd_sf"/>
</dbReference>
<dbReference type="InterPro" id="IPR005149">
    <property type="entry name" value="Tscrpt_reg_PadR_N"/>
</dbReference>
<dbReference type="EMBL" id="CEKZ01000003">
    <property type="protein sequence ID" value="CEQ02393.1"/>
    <property type="molecule type" value="Genomic_DNA"/>
</dbReference>
<dbReference type="PANTHER" id="PTHR33169">
    <property type="entry name" value="PADR-FAMILY TRANSCRIPTIONAL REGULATOR"/>
    <property type="match status" value="1"/>
</dbReference>
<feature type="domain" description="Transcription regulator PadR N-terminal" evidence="1">
    <location>
        <begin position="16"/>
        <end position="87"/>
    </location>
</feature>
<dbReference type="Gene3D" id="1.10.10.10">
    <property type="entry name" value="Winged helix-like DNA-binding domain superfamily/Winged helix DNA-binding domain"/>
    <property type="match status" value="1"/>
</dbReference>
<reference evidence="2 3" key="1">
    <citation type="submission" date="2015-01" db="EMBL/GenBank/DDBJ databases">
        <authorList>
            <person name="Aslett A.Martin."/>
            <person name="De Silva Nishadi"/>
        </authorList>
    </citation>
    <scope>NUCLEOTIDE SEQUENCE [LARGE SCALE GENOMIC DNA]</scope>
    <source>
        <strain evidence="2 3">R28058</strain>
    </source>
</reference>
<gene>
    <name evidence="2" type="ORF">R28058_01261</name>
</gene>
<sequence length="115" mass="13333">MELNKEVLKGHIDTLILAILEKNDSYGFEIAKIVLEKTRFELKDGTMYISLKRLESRGLIESYWQSNSGPGNRRKYYKLTKLGTQALDIKAQEWSFVKSIMDEFLEGRDVNGIEK</sequence>
<protein>
    <submittedName>
        <fullName evidence="2">PadR family transcriptional regulator</fullName>
    </submittedName>
</protein>
<dbReference type="OrthoDB" id="9808017at2"/>
<organism evidence="2 3">
    <name type="scientific">Paraclostridium sordellii</name>
    <name type="common">Clostridium sordellii</name>
    <dbReference type="NCBI Taxonomy" id="1505"/>
    <lineage>
        <taxon>Bacteria</taxon>
        <taxon>Bacillati</taxon>
        <taxon>Bacillota</taxon>
        <taxon>Clostridia</taxon>
        <taxon>Peptostreptococcales</taxon>
        <taxon>Peptostreptococcaceae</taxon>
        <taxon>Paraclostridium</taxon>
    </lineage>
</organism>
<evidence type="ECO:0000313" key="2">
    <source>
        <dbReference type="EMBL" id="CEQ02393.1"/>
    </source>
</evidence>
<evidence type="ECO:0000259" key="1">
    <source>
        <dbReference type="Pfam" id="PF03551"/>
    </source>
</evidence>
<dbReference type="SUPFAM" id="SSF46785">
    <property type="entry name" value="Winged helix' DNA-binding domain"/>
    <property type="match status" value="1"/>
</dbReference>
<dbReference type="PANTHER" id="PTHR33169:SF14">
    <property type="entry name" value="TRANSCRIPTIONAL REGULATOR RV3488"/>
    <property type="match status" value="1"/>
</dbReference>
<dbReference type="RefSeq" id="WP_055335106.1">
    <property type="nucleotide sequence ID" value="NZ_CDNF01000003.1"/>
</dbReference>
<proteinExistence type="predicted"/>
<dbReference type="Pfam" id="PF03551">
    <property type="entry name" value="PadR"/>
    <property type="match status" value="1"/>
</dbReference>